<organism evidence="6 7">
    <name type="scientific">Rhizobium favelukesii</name>
    <dbReference type="NCBI Taxonomy" id="348824"/>
    <lineage>
        <taxon>Bacteria</taxon>
        <taxon>Pseudomonadati</taxon>
        <taxon>Pseudomonadota</taxon>
        <taxon>Alphaproteobacteria</taxon>
        <taxon>Hyphomicrobiales</taxon>
        <taxon>Rhizobiaceae</taxon>
        <taxon>Rhizobium/Agrobacterium group</taxon>
        <taxon>Rhizobium</taxon>
    </lineage>
</organism>
<dbReference type="PATRIC" id="fig|348824.6.peg.6907"/>
<evidence type="ECO:0000313" key="6">
    <source>
        <dbReference type="EMBL" id="CDM62567.1"/>
    </source>
</evidence>
<keyword evidence="6" id="KW-0614">Plasmid</keyword>
<dbReference type="PANTHER" id="PTHR42978:SF6">
    <property type="entry name" value="QUORUM-QUENCHING LACTONASE YTNP-RELATED"/>
    <property type="match status" value="1"/>
</dbReference>
<dbReference type="GO" id="GO:0016787">
    <property type="term" value="F:hydrolase activity"/>
    <property type="evidence" value="ECO:0007669"/>
    <property type="project" value="UniProtKB-KW"/>
</dbReference>
<name>W6RNA5_9HYPH</name>
<dbReference type="Pfam" id="PF00753">
    <property type="entry name" value="Lactamase_B"/>
    <property type="match status" value="1"/>
</dbReference>
<keyword evidence="3" id="KW-0378">Hydrolase</keyword>
<proteinExistence type="inferred from homology"/>
<evidence type="ECO:0000256" key="3">
    <source>
        <dbReference type="ARBA" id="ARBA00022801"/>
    </source>
</evidence>
<dbReference type="HOGENOM" id="CLU_056519_0_0_5"/>
<dbReference type="CDD" id="cd07720">
    <property type="entry name" value="OPHC2-like_MBL-fold"/>
    <property type="match status" value="1"/>
</dbReference>
<dbReference type="KEGG" id="rhl:LPU83_pLPU83d_1197"/>
<dbReference type="GO" id="GO:0046872">
    <property type="term" value="F:metal ion binding"/>
    <property type="evidence" value="ECO:0007669"/>
    <property type="project" value="UniProtKB-KW"/>
</dbReference>
<sequence length="286" mass="31172">MTQPLDFHSFRHGQFDITVLSDGPITLGGEIFAPEGNPDERAEIVVRLEGADNTAAAQSNIPLIVTGNEMIIVDVGAGNRFQPSEGRLEANLDAIGVKAHDVTTVIISHAHPDHMWGITRDDGTLRFANARYYVGRTEWEFWMGEAADALPEVLQPFVAGARRELSAIADRVKLVEDCDEIVPGLKVLATPGHTPGHISLVLNGDVPLIITVDATASDIVSFEHPDWSFGFDMDPGRARETRRVLLDRAVADNAKLLGYHWTYPGVGRATKNGETYQFHGAVRSAS</sequence>
<comment type="similarity">
    <text evidence="1">Belongs to the metallo-beta-lactamase superfamily.</text>
</comment>
<evidence type="ECO:0000259" key="5">
    <source>
        <dbReference type="SMART" id="SM00849"/>
    </source>
</evidence>
<gene>
    <name evidence="6" type="ORF">LPU83_pLPU83d_1197</name>
</gene>
<dbReference type="InterPro" id="IPR036866">
    <property type="entry name" value="RibonucZ/Hydroxyglut_hydro"/>
</dbReference>
<evidence type="ECO:0000256" key="4">
    <source>
        <dbReference type="ARBA" id="ARBA00022833"/>
    </source>
</evidence>
<geneLocation type="plasmid" evidence="6 7">
    <name>pLPU83d</name>
</geneLocation>
<feature type="domain" description="Metallo-beta-lactamase" evidence="5">
    <location>
        <begin position="58"/>
        <end position="260"/>
    </location>
</feature>
<dbReference type="Proteomes" id="UP000019443">
    <property type="component" value="Plasmid pLPU83d"/>
</dbReference>
<reference evidence="6" key="1">
    <citation type="submission" date="2013-11" db="EMBL/GenBank/DDBJ databases">
        <title>Draft genome sequence of the broad-host-range Rhizobium sp. LPU83 strain, a member of the low-genetic diversity Oregon-like Rhizobium sp. group.</title>
        <authorList>
            <person name="Wibberg D."/>
            <person name="Puehler A."/>
            <person name="Schlueter A."/>
        </authorList>
    </citation>
    <scope>NUCLEOTIDE SEQUENCE [LARGE SCALE GENOMIC DNA]</scope>
    <source>
        <strain evidence="6">LPU83</strain>
        <plasmid evidence="6">pLPU83d</plasmid>
    </source>
</reference>
<evidence type="ECO:0000313" key="7">
    <source>
        <dbReference type="Proteomes" id="UP000019443"/>
    </source>
</evidence>
<dbReference type="InterPro" id="IPR001279">
    <property type="entry name" value="Metallo-B-lactamas"/>
</dbReference>
<dbReference type="SMART" id="SM00849">
    <property type="entry name" value="Lactamase_B"/>
    <property type="match status" value="1"/>
</dbReference>
<dbReference type="PANTHER" id="PTHR42978">
    <property type="entry name" value="QUORUM-QUENCHING LACTONASE YTNP-RELATED-RELATED"/>
    <property type="match status" value="1"/>
</dbReference>
<evidence type="ECO:0000256" key="1">
    <source>
        <dbReference type="ARBA" id="ARBA00007749"/>
    </source>
</evidence>
<dbReference type="Gene3D" id="3.60.15.10">
    <property type="entry name" value="Ribonuclease Z/Hydroxyacylglutathione hydrolase-like"/>
    <property type="match status" value="1"/>
</dbReference>
<keyword evidence="2" id="KW-0479">Metal-binding</keyword>
<dbReference type="AlphaFoldDB" id="W6RNA5"/>
<dbReference type="EMBL" id="HG916855">
    <property type="protein sequence ID" value="CDM62567.1"/>
    <property type="molecule type" value="Genomic_DNA"/>
</dbReference>
<evidence type="ECO:0000256" key="2">
    <source>
        <dbReference type="ARBA" id="ARBA00022723"/>
    </source>
</evidence>
<keyword evidence="4" id="KW-0862">Zinc</keyword>
<keyword evidence="7" id="KW-1185">Reference proteome</keyword>
<dbReference type="SUPFAM" id="SSF56281">
    <property type="entry name" value="Metallo-hydrolase/oxidoreductase"/>
    <property type="match status" value="1"/>
</dbReference>
<protein>
    <submittedName>
        <fullName evidence="6">Beta-lactamase</fullName>
    </submittedName>
</protein>
<dbReference type="InterPro" id="IPR051013">
    <property type="entry name" value="MBL_superfamily_lactonases"/>
</dbReference>
<dbReference type="RefSeq" id="WP_040680957.1">
    <property type="nucleotide sequence ID" value="NZ_HG916855.1"/>
</dbReference>
<accession>W6RNA5</accession>